<feature type="domain" description="Glycosyl-hydrolase 97 N-terminal" evidence="7">
    <location>
        <begin position="30"/>
        <end position="294"/>
    </location>
</feature>
<dbReference type="InterPro" id="IPR017853">
    <property type="entry name" value="GH"/>
</dbReference>
<dbReference type="InterPro" id="IPR013780">
    <property type="entry name" value="Glyco_hydro_b"/>
</dbReference>
<evidence type="ECO:0000259" key="6">
    <source>
        <dbReference type="Pfam" id="PF10566"/>
    </source>
</evidence>
<dbReference type="GO" id="GO:0030246">
    <property type="term" value="F:carbohydrate binding"/>
    <property type="evidence" value="ECO:0007669"/>
    <property type="project" value="InterPro"/>
</dbReference>
<keyword evidence="3 9" id="KW-0378">Hydrolase</keyword>
<proteinExistence type="predicted"/>
<feature type="domain" description="Glycosyl-hydrolase 97 C-terminal oligomerisation" evidence="8">
    <location>
        <begin position="563"/>
        <end position="650"/>
    </location>
</feature>
<dbReference type="InterPro" id="IPR019563">
    <property type="entry name" value="GH97_catalytic"/>
</dbReference>
<dbReference type="EMBL" id="FQWB01000001">
    <property type="protein sequence ID" value="SHF83669.1"/>
    <property type="molecule type" value="Genomic_DNA"/>
</dbReference>
<comment type="cofactor">
    <cofactor evidence="1">
        <name>Ca(2+)</name>
        <dbReference type="ChEBI" id="CHEBI:29108"/>
    </cofactor>
</comment>
<organism evidence="9 10">
    <name type="scientific">Flavobacterium fluvii</name>
    <dbReference type="NCBI Taxonomy" id="468056"/>
    <lineage>
        <taxon>Bacteria</taxon>
        <taxon>Pseudomonadati</taxon>
        <taxon>Bacteroidota</taxon>
        <taxon>Flavobacteriia</taxon>
        <taxon>Flavobacteriales</taxon>
        <taxon>Flavobacteriaceae</taxon>
        <taxon>Flavobacterium</taxon>
    </lineage>
</organism>
<keyword evidence="4" id="KW-0106">Calcium</keyword>
<sequence>MSTVITKTFLSFTLLLVSTVFYSQSKLLSSSPDKSIKLNVELTNGKAYYSVQYKNVEFIGKSPLGLLTSIGDFSKDLEVVNHSNRKIKETYSLNHSKVSTVNYNANELKCSFVNVKKDTIDIIFRITNTDVAFTYNIPRNGRGAIDCTVEKELTGFKIPKEATTFITPQAPAMTGYKKSKPSYEEEYTREEAVGKKSEYGLGYTYPALFHLNTNGWLLISETGVANNYVGTRISDASTDGVYTVMFPQAGENNNIGAITAKAKLPMQTSWKTITLGNNLKPIVESTAATDLVKPLVDTSKKYYSGRAAWSWIIWQDASCNYEDQIKYIDLASELKCEFVLIDALWDVKIGKNKMVDLVNYAKSKNVDVLLWYNSNGNWNETPQTPKNLMDTHEARIKEMQWLQEIGVKGLKIDFFGGDKQVTMELYHDILVDAATYGLNVNFHGTTLPRGWERMYPNYMTSEAVLASENLVFQQAFADRYPSTATIYPFTRNAVSSMDFGPVFLNSRLNRNQNKGTIRRTTDAFEMATAILFFSAVQHWGLTPENLKEKPSYLFDYIKKVPTVWDETIFIDGYPGKYCVIARRKGTQWYIGAINGGNIERTIKVNLPMLKGKKVSVIQDSKGMDSEYLTRKIEKNTMYELKLSANGGAVIYTQ</sequence>
<dbReference type="Pfam" id="PF14508">
    <property type="entry name" value="GH97_N"/>
    <property type="match status" value="1"/>
</dbReference>
<keyword evidence="10" id="KW-1185">Reference proteome</keyword>
<dbReference type="Gene3D" id="3.20.20.70">
    <property type="entry name" value="Aldolase class I"/>
    <property type="match status" value="1"/>
</dbReference>
<feature type="domain" description="Glycosyl-hydrolase 97 catalytic" evidence="6">
    <location>
        <begin position="315"/>
        <end position="464"/>
    </location>
</feature>
<dbReference type="RefSeq" id="WP_073367680.1">
    <property type="nucleotide sequence ID" value="NZ_FQWB01000001.1"/>
</dbReference>
<evidence type="ECO:0000313" key="9">
    <source>
        <dbReference type="EMBL" id="SHF83669.1"/>
    </source>
</evidence>
<dbReference type="Pfam" id="PF14509">
    <property type="entry name" value="GH97_C"/>
    <property type="match status" value="1"/>
</dbReference>
<comment type="subunit">
    <text evidence="2">Monomer.</text>
</comment>
<dbReference type="Pfam" id="PF10566">
    <property type="entry name" value="Glyco_hydro_97"/>
    <property type="match status" value="1"/>
</dbReference>
<dbReference type="PANTHER" id="PTHR35803:SF2">
    <property type="entry name" value="RETAINING ALPHA-GALACTOSIDASE"/>
    <property type="match status" value="1"/>
</dbReference>
<gene>
    <name evidence="9" type="ORF">SAMN05443549_101520</name>
</gene>
<dbReference type="STRING" id="468056.SAMN05443549_101520"/>
<dbReference type="InterPro" id="IPR029486">
    <property type="entry name" value="GH97_N"/>
</dbReference>
<dbReference type="Gene3D" id="2.70.98.10">
    <property type="match status" value="1"/>
</dbReference>
<dbReference type="Gene3D" id="2.60.40.1180">
    <property type="entry name" value="Golgi alpha-mannosidase II"/>
    <property type="match status" value="1"/>
</dbReference>
<dbReference type="GO" id="GO:0016798">
    <property type="term" value="F:hydrolase activity, acting on glycosyl bonds"/>
    <property type="evidence" value="ECO:0007669"/>
    <property type="project" value="UniProtKB-KW"/>
</dbReference>
<evidence type="ECO:0000256" key="1">
    <source>
        <dbReference type="ARBA" id="ARBA00001913"/>
    </source>
</evidence>
<dbReference type="AlphaFoldDB" id="A0A1M5EWW4"/>
<evidence type="ECO:0000256" key="5">
    <source>
        <dbReference type="ARBA" id="ARBA00023295"/>
    </source>
</evidence>
<reference evidence="10" key="1">
    <citation type="submission" date="2016-11" db="EMBL/GenBank/DDBJ databases">
        <authorList>
            <person name="Varghese N."/>
            <person name="Submissions S."/>
        </authorList>
    </citation>
    <scope>NUCLEOTIDE SEQUENCE [LARGE SCALE GENOMIC DNA]</scope>
    <source>
        <strain evidence="10">DSM 19978</strain>
    </source>
</reference>
<protein>
    <submittedName>
        <fullName evidence="9">Glycosyl-hydrolase 97 C-terminal, oligomerisation</fullName>
    </submittedName>
</protein>
<dbReference type="PANTHER" id="PTHR35803">
    <property type="entry name" value="GLUCAN 1,4-ALPHA-GLUCOSIDASE SUSB-RELATED"/>
    <property type="match status" value="1"/>
</dbReference>
<dbReference type="OrthoDB" id="57532at2"/>
<evidence type="ECO:0000256" key="2">
    <source>
        <dbReference type="ARBA" id="ARBA00011245"/>
    </source>
</evidence>
<evidence type="ECO:0000313" key="10">
    <source>
        <dbReference type="Proteomes" id="UP000184516"/>
    </source>
</evidence>
<evidence type="ECO:0000259" key="7">
    <source>
        <dbReference type="Pfam" id="PF14508"/>
    </source>
</evidence>
<accession>A0A1M5EWW4</accession>
<dbReference type="InterPro" id="IPR029483">
    <property type="entry name" value="GH97_C"/>
</dbReference>
<evidence type="ECO:0000256" key="3">
    <source>
        <dbReference type="ARBA" id="ARBA00022801"/>
    </source>
</evidence>
<dbReference type="Proteomes" id="UP000184516">
    <property type="component" value="Unassembled WGS sequence"/>
</dbReference>
<name>A0A1M5EWW4_9FLAO</name>
<dbReference type="InterPro" id="IPR013785">
    <property type="entry name" value="Aldolase_TIM"/>
</dbReference>
<keyword evidence="5" id="KW-0326">Glycosidase</keyword>
<dbReference type="InterPro" id="IPR014718">
    <property type="entry name" value="GH-type_carb-bd"/>
</dbReference>
<evidence type="ECO:0000256" key="4">
    <source>
        <dbReference type="ARBA" id="ARBA00022837"/>
    </source>
</evidence>
<evidence type="ECO:0000259" key="8">
    <source>
        <dbReference type="Pfam" id="PF14509"/>
    </source>
</evidence>
<dbReference type="SUPFAM" id="SSF51445">
    <property type="entry name" value="(Trans)glycosidases"/>
    <property type="match status" value="1"/>
</dbReference>
<dbReference type="InterPro" id="IPR052720">
    <property type="entry name" value="Glycosyl_hydrolase_97"/>
</dbReference>